<organism evidence="1 2">
    <name type="scientific">Ambrosia artemisiifolia</name>
    <name type="common">Common ragweed</name>
    <dbReference type="NCBI Taxonomy" id="4212"/>
    <lineage>
        <taxon>Eukaryota</taxon>
        <taxon>Viridiplantae</taxon>
        <taxon>Streptophyta</taxon>
        <taxon>Embryophyta</taxon>
        <taxon>Tracheophyta</taxon>
        <taxon>Spermatophyta</taxon>
        <taxon>Magnoliopsida</taxon>
        <taxon>eudicotyledons</taxon>
        <taxon>Gunneridae</taxon>
        <taxon>Pentapetalae</taxon>
        <taxon>asterids</taxon>
        <taxon>campanulids</taxon>
        <taxon>Asterales</taxon>
        <taxon>Asteraceae</taxon>
        <taxon>Asteroideae</taxon>
        <taxon>Heliantheae alliance</taxon>
        <taxon>Heliantheae</taxon>
        <taxon>Ambrosia</taxon>
    </lineage>
</organism>
<evidence type="ECO:0000313" key="2">
    <source>
        <dbReference type="Proteomes" id="UP001206925"/>
    </source>
</evidence>
<protein>
    <submittedName>
        <fullName evidence="1">Uncharacterized protein</fullName>
    </submittedName>
</protein>
<dbReference type="PANTHER" id="PTHR35284">
    <property type="entry name" value="OUTER ENVELOPE PORE PROTEIN 24A, CHLOROPLASTIC-RELATED"/>
    <property type="match status" value="1"/>
</dbReference>
<accession>A0AAD5BUP7</accession>
<reference evidence="1" key="1">
    <citation type="submission" date="2022-06" db="EMBL/GenBank/DDBJ databases">
        <title>Uncovering the hologenomic basis of an extraordinary plant invasion.</title>
        <authorList>
            <person name="Bieker V.C."/>
            <person name="Martin M.D."/>
            <person name="Gilbert T."/>
            <person name="Hodgins K."/>
            <person name="Battlay P."/>
            <person name="Petersen B."/>
            <person name="Wilson J."/>
        </authorList>
    </citation>
    <scope>NUCLEOTIDE SEQUENCE</scope>
    <source>
        <strain evidence="1">AA19_3_7</strain>
        <tissue evidence="1">Leaf</tissue>
    </source>
</reference>
<dbReference type="GO" id="GO:0034765">
    <property type="term" value="P:regulation of monoatomic ion transmembrane transport"/>
    <property type="evidence" value="ECO:0007669"/>
    <property type="project" value="InterPro"/>
</dbReference>
<dbReference type="InterPro" id="IPR034626">
    <property type="entry name" value="OEP24"/>
</dbReference>
<name>A0AAD5BUP7_AMBAR</name>
<dbReference type="PANTHER" id="PTHR35284:SF5">
    <property type="entry name" value="OUTER ENVELOPE PORE PROTEIN 24, CHLOROPLASTIC-LIKE"/>
    <property type="match status" value="1"/>
</dbReference>
<sequence length="254" mass="28391">MYRKSPRDLSKTPPKTFSVINPGNISSSNHHLLLHSTHTHYTMKASFRGNYDADNSDATGSVVFTTGDLNLRASVTADTLTNTPSLNNLTLSLENPGLFNVDYNLPKKDVRFQFMNNVRVNGRPLNFTYTHSLVENRTVLDGTLLLDESNKVSVNYGFEPRDCKIKYSYVHGCVTTVEPSYDFGDNSWDLAVSRRLDDGSVVRGSYRSATKVLGMDYRTKSVGHGSFKVSASVNLAEEKKIPKLTAESIWDFEM</sequence>
<dbReference type="GO" id="GO:0022843">
    <property type="term" value="F:voltage-gated monoatomic cation channel activity"/>
    <property type="evidence" value="ECO:0007669"/>
    <property type="project" value="InterPro"/>
</dbReference>
<dbReference type="EMBL" id="JAMZMK010011152">
    <property type="protein sequence ID" value="KAI7728766.1"/>
    <property type="molecule type" value="Genomic_DNA"/>
</dbReference>
<proteinExistence type="predicted"/>
<dbReference type="AlphaFoldDB" id="A0AAD5BUP7"/>
<comment type="caution">
    <text evidence="1">The sequence shown here is derived from an EMBL/GenBank/DDBJ whole genome shotgun (WGS) entry which is preliminary data.</text>
</comment>
<dbReference type="Proteomes" id="UP001206925">
    <property type="component" value="Unassembled WGS sequence"/>
</dbReference>
<keyword evidence="2" id="KW-1185">Reference proteome</keyword>
<gene>
    <name evidence="1" type="ORF">M8C21_028695</name>
</gene>
<evidence type="ECO:0000313" key="1">
    <source>
        <dbReference type="EMBL" id="KAI7728766.1"/>
    </source>
</evidence>